<feature type="domain" description="Methyltransferase type 11" evidence="1">
    <location>
        <begin position="71"/>
        <end position="161"/>
    </location>
</feature>
<dbReference type="GO" id="GO:0032259">
    <property type="term" value="P:methylation"/>
    <property type="evidence" value="ECO:0007669"/>
    <property type="project" value="UniProtKB-KW"/>
</dbReference>
<name>A0A3S0ZHK7_CHLFR</name>
<dbReference type="RefSeq" id="WP_016877035.1">
    <property type="nucleotide sequence ID" value="NZ_AJLN01000062.1"/>
</dbReference>
<accession>A0A3S0ZHK7</accession>
<comment type="caution">
    <text evidence="2">The sequence shown here is derived from an EMBL/GenBank/DDBJ whole genome shotgun (WGS) entry which is preliminary data.</text>
</comment>
<dbReference type="Pfam" id="PF08241">
    <property type="entry name" value="Methyltransf_11"/>
    <property type="match status" value="1"/>
</dbReference>
<dbReference type="InterPro" id="IPR013216">
    <property type="entry name" value="Methyltransf_11"/>
</dbReference>
<keyword evidence="3" id="KW-1185">Reference proteome</keyword>
<evidence type="ECO:0000313" key="3">
    <source>
        <dbReference type="Proteomes" id="UP000268857"/>
    </source>
</evidence>
<keyword evidence="2" id="KW-0489">Methyltransferase</keyword>
<sequence>MSATTKLKDVVKGILPERIVWQIQSLLHEMATRKLRGLEFHLNHPDRLVLEDNIIPYFVAHSEFNKILFVGCEWFTKPYEKYFKNKEYWTIEIDPGKAKYGSRKHHIIDPLQNLSHHVEDNYFDLIFYNGVFGFGINTKEDTEESFWQCFQCLRPGGVLVFGWNDKPEYKPFPVIEECENLKRFQPYIFPPFAATEYTVEDDRFEYGHRFNFYTKPVTA</sequence>
<dbReference type="Gene3D" id="3.40.50.150">
    <property type="entry name" value="Vaccinia Virus protein VP39"/>
    <property type="match status" value="1"/>
</dbReference>
<dbReference type="InterPro" id="IPR029063">
    <property type="entry name" value="SAM-dependent_MTases_sf"/>
</dbReference>
<dbReference type="AlphaFoldDB" id="A0A3S0ZHK7"/>
<dbReference type="STRING" id="211165.GCA_000317285_02002"/>
<evidence type="ECO:0000259" key="1">
    <source>
        <dbReference type="Pfam" id="PF08241"/>
    </source>
</evidence>
<reference evidence="2 3" key="1">
    <citation type="journal article" date="2019" name="Genome Biol. Evol.">
        <title>Day and night: Metabolic profiles and evolutionary relationships of six axenic non-marine cyanobacteria.</title>
        <authorList>
            <person name="Will S.E."/>
            <person name="Henke P."/>
            <person name="Boedeker C."/>
            <person name="Huang S."/>
            <person name="Brinkmann H."/>
            <person name="Rohde M."/>
            <person name="Jarek M."/>
            <person name="Friedl T."/>
            <person name="Seufert S."/>
            <person name="Schumacher M."/>
            <person name="Overmann J."/>
            <person name="Neumann-Schaal M."/>
            <person name="Petersen J."/>
        </authorList>
    </citation>
    <scope>NUCLEOTIDE SEQUENCE [LARGE SCALE GENOMIC DNA]</scope>
    <source>
        <strain evidence="2 3">PCC 6912</strain>
    </source>
</reference>
<dbReference type="OrthoDB" id="271996at2"/>
<dbReference type="EMBL" id="RSCJ01000039">
    <property type="protein sequence ID" value="RUR73060.1"/>
    <property type="molecule type" value="Genomic_DNA"/>
</dbReference>
<keyword evidence="2" id="KW-0808">Transferase</keyword>
<dbReference type="CDD" id="cd02440">
    <property type="entry name" value="AdoMet_MTases"/>
    <property type="match status" value="1"/>
</dbReference>
<dbReference type="GO" id="GO:0008757">
    <property type="term" value="F:S-adenosylmethionine-dependent methyltransferase activity"/>
    <property type="evidence" value="ECO:0007669"/>
    <property type="project" value="InterPro"/>
</dbReference>
<dbReference type="Proteomes" id="UP000268857">
    <property type="component" value="Unassembled WGS sequence"/>
</dbReference>
<dbReference type="SUPFAM" id="SSF53335">
    <property type="entry name" value="S-adenosyl-L-methionine-dependent methyltransferases"/>
    <property type="match status" value="1"/>
</dbReference>
<evidence type="ECO:0000313" key="2">
    <source>
        <dbReference type="EMBL" id="RUR73060.1"/>
    </source>
</evidence>
<proteinExistence type="predicted"/>
<gene>
    <name evidence="2" type="ORF">PCC6912_59070</name>
</gene>
<protein>
    <submittedName>
        <fullName evidence="2">Methyltransferase type 11</fullName>
    </submittedName>
</protein>
<organism evidence="2 3">
    <name type="scientific">Chlorogloeopsis fritschii PCC 6912</name>
    <dbReference type="NCBI Taxonomy" id="211165"/>
    <lineage>
        <taxon>Bacteria</taxon>
        <taxon>Bacillati</taxon>
        <taxon>Cyanobacteriota</taxon>
        <taxon>Cyanophyceae</taxon>
        <taxon>Nostocales</taxon>
        <taxon>Chlorogloeopsidaceae</taxon>
        <taxon>Chlorogloeopsis</taxon>
    </lineage>
</organism>